<dbReference type="InterPro" id="IPR051210">
    <property type="entry name" value="Ub_ligase/GEF_domain"/>
</dbReference>
<dbReference type="Proteomes" id="UP000054337">
    <property type="component" value="Unassembled WGS sequence"/>
</dbReference>
<name>W7EJ81_BIPV3</name>
<dbReference type="HOGENOM" id="CLU_100842_0_0_1"/>
<dbReference type="PANTHER" id="PTHR22870">
    <property type="entry name" value="REGULATOR OF CHROMOSOME CONDENSATION"/>
    <property type="match status" value="1"/>
</dbReference>
<evidence type="ECO:0000256" key="1">
    <source>
        <dbReference type="ARBA" id="ARBA00022737"/>
    </source>
</evidence>
<evidence type="ECO:0000313" key="4">
    <source>
        <dbReference type="Proteomes" id="UP000054337"/>
    </source>
</evidence>
<protein>
    <recommendedName>
        <fullName evidence="5">RCC1/BLIP-II protein</fullName>
    </recommendedName>
</protein>
<sequence>MAELRVWLAAGAFTLAAAAAASSAVPVKRAPYDSHGAPQVVSNATTTSVLGSSGGAVWTSSSGARYQACVGRPFSLDGVLEFRAIPYLEQTCVERVASGGYMSAALSAEGELFVWGQACPGSTGDMDVLNGNADGHVPSTGIGAEEDADEFVKCLEVRINGKEARVYQVAIGHGHILIAAECGNGSPAKERVVFGAGDNSMGQLGLEERRFYSAFHEVQSLRGKCVAQLYAAGWSSFVVTVQK</sequence>
<keyword evidence="2" id="KW-0732">Signal</keyword>
<evidence type="ECO:0000256" key="2">
    <source>
        <dbReference type="SAM" id="SignalP"/>
    </source>
</evidence>
<dbReference type="PANTHER" id="PTHR22870:SF408">
    <property type="entry name" value="OS09G0560450 PROTEIN"/>
    <property type="match status" value="1"/>
</dbReference>
<dbReference type="Gene3D" id="2.130.10.30">
    <property type="entry name" value="Regulator of chromosome condensation 1/beta-lactamase-inhibitor protein II"/>
    <property type="match status" value="1"/>
</dbReference>
<organism evidence="3 4">
    <name type="scientific">Bipolaris victoriae (strain FI3)</name>
    <name type="common">Victoria blight of oats agent</name>
    <name type="synonym">Cochliobolus victoriae</name>
    <dbReference type="NCBI Taxonomy" id="930091"/>
    <lineage>
        <taxon>Eukaryota</taxon>
        <taxon>Fungi</taxon>
        <taxon>Dikarya</taxon>
        <taxon>Ascomycota</taxon>
        <taxon>Pezizomycotina</taxon>
        <taxon>Dothideomycetes</taxon>
        <taxon>Pleosporomycetidae</taxon>
        <taxon>Pleosporales</taxon>
        <taxon>Pleosporineae</taxon>
        <taxon>Pleosporaceae</taxon>
        <taxon>Bipolaris</taxon>
    </lineage>
</organism>
<evidence type="ECO:0000313" key="3">
    <source>
        <dbReference type="EMBL" id="EUN30743.1"/>
    </source>
</evidence>
<dbReference type="EMBL" id="KI968703">
    <property type="protein sequence ID" value="EUN30743.1"/>
    <property type="molecule type" value="Genomic_DNA"/>
</dbReference>
<dbReference type="OrthoDB" id="5370059at2759"/>
<dbReference type="AlphaFoldDB" id="W7EJ81"/>
<reference evidence="3 4" key="1">
    <citation type="journal article" date="2013" name="PLoS Genet.">
        <title>Comparative genome structure, secondary metabolite, and effector coding capacity across Cochliobolus pathogens.</title>
        <authorList>
            <person name="Condon B.J."/>
            <person name="Leng Y."/>
            <person name="Wu D."/>
            <person name="Bushley K.E."/>
            <person name="Ohm R.A."/>
            <person name="Otillar R."/>
            <person name="Martin J."/>
            <person name="Schackwitz W."/>
            <person name="Grimwood J."/>
            <person name="MohdZainudin N."/>
            <person name="Xue C."/>
            <person name="Wang R."/>
            <person name="Manning V.A."/>
            <person name="Dhillon B."/>
            <person name="Tu Z.J."/>
            <person name="Steffenson B.J."/>
            <person name="Salamov A."/>
            <person name="Sun H."/>
            <person name="Lowry S."/>
            <person name="LaButti K."/>
            <person name="Han J."/>
            <person name="Copeland A."/>
            <person name="Lindquist E."/>
            <person name="Barry K."/>
            <person name="Schmutz J."/>
            <person name="Baker S.E."/>
            <person name="Ciuffetti L.M."/>
            <person name="Grigoriev I.V."/>
            <person name="Zhong S."/>
            <person name="Turgeon B.G."/>
        </authorList>
    </citation>
    <scope>NUCLEOTIDE SEQUENCE [LARGE SCALE GENOMIC DNA]</scope>
    <source>
        <strain evidence="3 4">FI3</strain>
    </source>
</reference>
<dbReference type="RefSeq" id="XP_014560341.1">
    <property type="nucleotide sequence ID" value="XM_014704855.1"/>
</dbReference>
<keyword evidence="4" id="KW-1185">Reference proteome</keyword>
<dbReference type="GeneID" id="26259044"/>
<feature type="chain" id="PRO_5004894022" description="RCC1/BLIP-II protein" evidence="2">
    <location>
        <begin position="25"/>
        <end position="243"/>
    </location>
</feature>
<keyword evidence="1" id="KW-0677">Repeat</keyword>
<dbReference type="SUPFAM" id="SSF50985">
    <property type="entry name" value="RCC1/BLIP-II"/>
    <property type="match status" value="1"/>
</dbReference>
<dbReference type="InterPro" id="IPR009091">
    <property type="entry name" value="RCC1/BLIP-II"/>
</dbReference>
<accession>W7EJ81</accession>
<gene>
    <name evidence="3" type="ORF">COCVIDRAFT_89550</name>
</gene>
<feature type="signal peptide" evidence="2">
    <location>
        <begin position="1"/>
        <end position="24"/>
    </location>
</feature>
<evidence type="ECO:0008006" key="5">
    <source>
        <dbReference type="Google" id="ProtNLM"/>
    </source>
</evidence>
<proteinExistence type="predicted"/>